<dbReference type="Gene3D" id="3.30.70.1380">
    <property type="entry name" value="Transcriptional regulatory protein pf0864 domain like"/>
    <property type="match status" value="1"/>
</dbReference>
<dbReference type="PANTHER" id="PTHR36566:SF1">
    <property type="entry name" value="PYRIDINIUM-3,5-BISTHIOCARBOXYLIC ACID MONONUCLEOTIDE NICKEL INSERTION PROTEIN"/>
    <property type="match status" value="1"/>
</dbReference>
<dbReference type="HAMAP" id="MF_01074">
    <property type="entry name" value="LarC"/>
    <property type="match status" value="1"/>
</dbReference>
<dbReference type="Proteomes" id="UP000830055">
    <property type="component" value="Chromosome"/>
</dbReference>
<reference evidence="4 5" key="1">
    <citation type="submission" date="2022-01" db="EMBL/GenBank/DDBJ databases">
        <title>Desulfofustis limnae sp. nov., a novel mesophilic sulfate-reducing bacterium isolated from marsh soil.</title>
        <authorList>
            <person name="Watanabe M."/>
            <person name="Takahashi A."/>
            <person name="Kojima H."/>
            <person name="Fukui M."/>
        </authorList>
    </citation>
    <scope>NUCLEOTIDE SEQUENCE [LARGE SCALE GENOMIC DNA]</scope>
    <source>
        <strain evidence="4 5">PPLL</strain>
    </source>
</reference>
<comment type="similarity">
    <text evidence="2">Belongs to the LarC family.</text>
</comment>
<gene>
    <name evidence="4" type="ORF">DPPLL_31650</name>
</gene>
<evidence type="ECO:0000313" key="4">
    <source>
        <dbReference type="EMBL" id="BDD88800.1"/>
    </source>
</evidence>
<organism evidence="4 5">
    <name type="scientific">Desulfofustis limnaeus</name>
    <dbReference type="NCBI Taxonomy" id="2740163"/>
    <lineage>
        <taxon>Bacteria</taxon>
        <taxon>Pseudomonadati</taxon>
        <taxon>Thermodesulfobacteriota</taxon>
        <taxon>Desulfobulbia</taxon>
        <taxon>Desulfobulbales</taxon>
        <taxon>Desulfocapsaceae</taxon>
        <taxon>Desulfofustis</taxon>
    </lineage>
</organism>
<keyword evidence="5" id="KW-1185">Reference proteome</keyword>
<sequence length="394" mass="43418">MVGQSTLAYLDCFSGVSGDMLLGALLDCGLDEQFLRRELAGLDLPSWELRISRCTRHGIGGIRVQVEGDAAQPLRTIPDITRVLQTSRLDRPIIERALRVFHRLAEAEARVHQIPVERIHFHEIGALDTIVDVVGVLLGFDRLGITTIHSAPLPLGRGFVRCAHGRLPLPAPAVCELLAGVPVYGVTAERELVTPTGAALVVELAEQFGPLPDLQLGRTGYGAGQAEGEERCPNLLRLLTGTPRNGSEPGRVEVIETHLDDWQTEGFPWLCDRLFVHHALDVSLIPMQMKKGRPGFCLRVIADPAHGPDIRKVILTETSSIGLRYRTEQRLTLPRRPVSVATRWGDITAKQVETPAGPKIYPEYEACRSVAEQHRVPLDLVYREILARSTNGND</sequence>
<keyword evidence="2" id="KW-0456">Lyase</keyword>
<evidence type="ECO:0000256" key="2">
    <source>
        <dbReference type="HAMAP-Rule" id="MF_01074"/>
    </source>
</evidence>
<dbReference type="RefSeq" id="WP_284152135.1">
    <property type="nucleotide sequence ID" value="NZ_AP025516.1"/>
</dbReference>
<evidence type="ECO:0000313" key="5">
    <source>
        <dbReference type="Proteomes" id="UP000830055"/>
    </source>
</evidence>
<dbReference type="PANTHER" id="PTHR36566">
    <property type="entry name" value="NICKEL INSERTION PROTEIN-RELATED"/>
    <property type="match status" value="1"/>
</dbReference>
<name>A0ABM7WCY1_9BACT</name>
<feature type="domain" description="Peptidase A2" evidence="3">
    <location>
        <begin position="22"/>
        <end position="61"/>
    </location>
</feature>
<proteinExistence type="inferred from homology"/>
<keyword evidence="1 2" id="KW-0533">Nickel</keyword>
<dbReference type="EMBL" id="AP025516">
    <property type="protein sequence ID" value="BDD88800.1"/>
    <property type="molecule type" value="Genomic_DNA"/>
</dbReference>
<dbReference type="InterPro" id="IPR001995">
    <property type="entry name" value="Peptidase_A2_cat"/>
</dbReference>
<dbReference type="PROSITE" id="PS50175">
    <property type="entry name" value="ASP_PROT_RETROV"/>
    <property type="match status" value="1"/>
</dbReference>
<evidence type="ECO:0000256" key="1">
    <source>
        <dbReference type="ARBA" id="ARBA00022596"/>
    </source>
</evidence>
<dbReference type="NCBIfam" id="TIGR00299">
    <property type="entry name" value="nickel pincer cofactor biosynthesis protein LarC"/>
    <property type="match status" value="1"/>
</dbReference>
<evidence type="ECO:0000259" key="3">
    <source>
        <dbReference type="PROSITE" id="PS50175"/>
    </source>
</evidence>
<dbReference type="Pfam" id="PF01969">
    <property type="entry name" value="Ni_insertion"/>
    <property type="match status" value="1"/>
</dbReference>
<protein>
    <recommendedName>
        <fullName evidence="2">Putative nickel insertion protein</fullName>
    </recommendedName>
</protein>
<dbReference type="InterPro" id="IPR002822">
    <property type="entry name" value="Ni_insertion"/>
</dbReference>
<accession>A0ABM7WCY1</accession>